<evidence type="ECO:0000313" key="1">
    <source>
        <dbReference type="EMBL" id="CAG8634397.1"/>
    </source>
</evidence>
<feature type="non-terminal residue" evidence="1">
    <location>
        <position position="1"/>
    </location>
</feature>
<proteinExistence type="predicted"/>
<name>A0ACA9N5U0_9GLOM</name>
<comment type="caution">
    <text evidence="1">The sequence shown here is derived from an EMBL/GenBank/DDBJ whole genome shotgun (WGS) entry which is preliminary data.</text>
</comment>
<accession>A0ACA9N5U0</accession>
<dbReference type="Proteomes" id="UP000789702">
    <property type="component" value="Unassembled WGS sequence"/>
</dbReference>
<evidence type="ECO:0000313" key="2">
    <source>
        <dbReference type="Proteomes" id="UP000789702"/>
    </source>
</evidence>
<gene>
    <name evidence="1" type="ORF">DHETER_LOCUS8537</name>
</gene>
<organism evidence="1 2">
    <name type="scientific">Dentiscutata heterogama</name>
    <dbReference type="NCBI Taxonomy" id="1316150"/>
    <lineage>
        <taxon>Eukaryota</taxon>
        <taxon>Fungi</taxon>
        <taxon>Fungi incertae sedis</taxon>
        <taxon>Mucoromycota</taxon>
        <taxon>Glomeromycotina</taxon>
        <taxon>Glomeromycetes</taxon>
        <taxon>Diversisporales</taxon>
        <taxon>Gigasporaceae</taxon>
        <taxon>Dentiscutata</taxon>
    </lineage>
</organism>
<feature type="non-terminal residue" evidence="1">
    <location>
        <position position="205"/>
    </location>
</feature>
<dbReference type="EMBL" id="CAJVPU010013695">
    <property type="protein sequence ID" value="CAG8634397.1"/>
    <property type="molecule type" value="Genomic_DNA"/>
</dbReference>
<keyword evidence="2" id="KW-1185">Reference proteome</keyword>
<reference evidence="1" key="1">
    <citation type="submission" date="2021-06" db="EMBL/GenBank/DDBJ databases">
        <authorList>
            <person name="Kallberg Y."/>
            <person name="Tangrot J."/>
            <person name="Rosling A."/>
        </authorList>
    </citation>
    <scope>NUCLEOTIDE SEQUENCE</scope>
    <source>
        <strain evidence="1">IL203A</strain>
    </source>
</reference>
<sequence>FDDEQGFVDGQNSDNEEGFVDEWGSNNEQNSGDELDFDSLNKDSQDPNNLLTWKFSKQVATFTSEEIEEIEMFFNTILILNLLDTLMQQFLKGVPLPELHPSLNNRSKIEHMIATRRHAEHPYSQDIMGVVYMLLKQKQDEKDNPYIRSIHMSFKRVHGPINEWEVCAYIEKYQKTLVFAHAFTILQTADTIGCILADEHYGQAL</sequence>
<protein>
    <submittedName>
        <fullName evidence="1">11250_t:CDS:1</fullName>
    </submittedName>
</protein>